<keyword evidence="1" id="KW-0812">Transmembrane</keyword>
<sequence>MRRVFYFWYAVGLILMLTVGVPSWLGFANGLFLLFFALYTLNVEGRLGEPRHARWPRAALIGLATFLVEWLGVRTGWPFGEYAYTPLLGWGVGGVPLTIACAWVGVVLLAALVSESGSRWLRALLTGVWTVVFDLVLDPVAFAREFWIWGDGHGGGYFGVPIVNFVSWFVLSASLSLLLPVRMMTLAVRREAVRLLQLMLLMFGLLGAKEGLYIPLAVALIGMLAAEGVLRYVPPRQPKPAV</sequence>
<dbReference type="EMBL" id="JACXIZ010000058">
    <property type="protein sequence ID" value="MBD2848231.1"/>
    <property type="molecule type" value="Genomic_DNA"/>
</dbReference>
<dbReference type="PANTHER" id="PTHR39419:SF1">
    <property type="entry name" value="SLL0814 PROTEIN"/>
    <property type="match status" value="1"/>
</dbReference>
<feature type="transmembrane region" description="Helical" evidence="1">
    <location>
        <begin position="6"/>
        <end position="39"/>
    </location>
</feature>
<feature type="transmembrane region" description="Helical" evidence="1">
    <location>
        <begin position="120"/>
        <end position="137"/>
    </location>
</feature>
<evidence type="ECO:0000313" key="2">
    <source>
        <dbReference type="EMBL" id="MBD2848231.1"/>
    </source>
</evidence>
<dbReference type="Pfam" id="PF04240">
    <property type="entry name" value="Caroten_synth"/>
    <property type="match status" value="1"/>
</dbReference>
<keyword evidence="3" id="KW-1185">Reference proteome</keyword>
<dbReference type="AlphaFoldDB" id="A0A927BWM6"/>
<reference evidence="2" key="1">
    <citation type="submission" date="2020-09" db="EMBL/GenBank/DDBJ databases">
        <title>A novel bacterium of genus Paenibacillus, isolated from South China Sea.</title>
        <authorList>
            <person name="Huang H."/>
            <person name="Mo K."/>
            <person name="Hu Y."/>
        </authorList>
    </citation>
    <scope>NUCLEOTIDE SEQUENCE</scope>
    <source>
        <strain evidence="2">IB182496</strain>
    </source>
</reference>
<keyword evidence="1" id="KW-1133">Transmembrane helix</keyword>
<proteinExistence type="predicted"/>
<dbReference type="InterPro" id="IPR007354">
    <property type="entry name" value="CruF-like"/>
</dbReference>
<accession>A0A927BWM6</accession>
<keyword evidence="1" id="KW-0472">Membrane</keyword>
<feature type="transmembrane region" description="Helical" evidence="1">
    <location>
        <begin position="157"/>
        <end position="179"/>
    </location>
</feature>
<gene>
    <name evidence="2" type="ORF">IDH44_23805</name>
</gene>
<dbReference type="RefSeq" id="WP_190921326.1">
    <property type="nucleotide sequence ID" value="NZ_JACXIZ010000058.1"/>
</dbReference>
<comment type="caution">
    <text evidence="2">The sequence shown here is derived from an EMBL/GenBank/DDBJ whole genome shotgun (WGS) entry which is preliminary data.</text>
</comment>
<dbReference type="PANTHER" id="PTHR39419">
    <property type="entry name" value="SLL0814 PROTEIN"/>
    <property type="match status" value="1"/>
</dbReference>
<name>A0A927BWM6_9BACL</name>
<protein>
    <submittedName>
        <fullName evidence="2">Carotenoid biosynthesis protein</fullName>
    </submittedName>
</protein>
<evidence type="ECO:0000256" key="1">
    <source>
        <dbReference type="SAM" id="Phobius"/>
    </source>
</evidence>
<organism evidence="2 3">
    <name type="scientific">Paenibacillus sabuli</name>
    <dbReference type="NCBI Taxonomy" id="2772509"/>
    <lineage>
        <taxon>Bacteria</taxon>
        <taxon>Bacillati</taxon>
        <taxon>Bacillota</taxon>
        <taxon>Bacilli</taxon>
        <taxon>Bacillales</taxon>
        <taxon>Paenibacillaceae</taxon>
        <taxon>Paenibacillus</taxon>
    </lineage>
</organism>
<evidence type="ECO:0000313" key="3">
    <source>
        <dbReference type="Proteomes" id="UP000621560"/>
    </source>
</evidence>
<dbReference type="Proteomes" id="UP000621560">
    <property type="component" value="Unassembled WGS sequence"/>
</dbReference>
<feature type="transmembrane region" description="Helical" evidence="1">
    <location>
        <begin position="89"/>
        <end position="113"/>
    </location>
</feature>